<name>A0A813G8L8_POLGL</name>
<protein>
    <submittedName>
        <fullName evidence="2">Uncharacterized protein</fullName>
    </submittedName>
</protein>
<reference evidence="2" key="1">
    <citation type="submission" date="2021-02" db="EMBL/GenBank/DDBJ databases">
        <authorList>
            <person name="Dougan E. K."/>
            <person name="Rhodes N."/>
            <person name="Thang M."/>
            <person name="Chan C."/>
        </authorList>
    </citation>
    <scope>NUCLEOTIDE SEQUENCE</scope>
</reference>
<dbReference type="AlphaFoldDB" id="A0A813G8L8"/>
<dbReference type="InterPro" id="IPR006311">
    <property type="entry name" value="TAT_signal"/>
</dbReference>
<evidence type="ECO:0000313" key="3">
    <source>
        <dbReference type="Proteomes" id="UP000654075"/>
    </source>
</evidence>
<dbReference type="Proteomes" id="UP000654075">
    <property type="component" value="Unassembled WGS sequence"/>
</dbReference>
<evidence type="ECO:0000256" key="1">
    <source>
        <dbReference type="SAM" id="MobiDB-lite"/>
    </source>
</evidence>
<comment type="caution">
    <text evidence="2">The sequence shown here is derived from an EMBL/GenBank/DDBJ whole genome shotgun (WGS) entry which is preliminary data.</text>
</comment>
<feature type="compositionally biased region" description="Polar residues" evidence="1">
    <location>
        <begin position="73"/>
        <end position="85"/>
    </location>
</feature>
<accession>A0A813G8L8</accession>
<evidence type="ECO:0000313" key="2">
    <source>
        <dbReference type="EMBL" id="CAE8621205.1"/>
    </source>
</evidence>
<proteinExistence type="predicted"/>
<dbReference type="EMBL" id="CAJNNV010027671">
    <property type="protein sequence ID" value="CAE8621205.1"/>
    <property type="molecule type" value="Genomic_DNA"/>
</dbReference>
<feature type="compositionally biased region" description="Polar residues" evidence="1">
    <location>
        <begin position="43"/>
        <end position="63"/>
    </location>
</feature>
<keyword evidence="3" id="KW-1185">Reference proteome</keyword>
<sequence length="85" mass="8274">MSANSKAGRRGALVAAGAGAYALAGTAYVSPQLPAAGSLAATRTSAATQMSGPAASNSATGQGPSDELGLNLTAHQLNNSSWRSK</sequence>
<gene>
    <name evidence="2" type="ORF">PGLA1383_LOCUS38725</name>
</gene>
<dbReference type="PROSITE" id="PS51318">
    <property type="entry name" value="TAT"/>
    <property type="match status" value="1"/>
</dbReference>
<feature type="region of interest" description="Disordered" evidence="1">
    <location>
        <begin position="43"/>
        <end position="85"/>
    </location>
</feature>
<organism evidence="2 3">
    <name type="scientific">Polarella glacialis</name>
    <name type="common">Dinoflagellate</name>
    <dbReference type="NCBI Taxonomy" id="89957"/>
    <lineage>
        <taxon>Eukaryota</taxon>
        <taxon>Sar</taxon>
        <taxon>Alveolata</taxon>
        <taxon>Dinophyceae</taxon>
        <taxon>Suessiales</taxon>
        <taxon>Suessiaceae</taxon>
        <taxon>Polarella</taxon>
    </lineage>
</organism>